<sequence>MKAEFTSSKGFPVTNLKYIKRFYCSFLNFATNLCQID</sequence>
<organism evidence="1 2">
    <name type="scientific">Prevotella illustrans</name>
    <dbReference type="NCBI Taxonomy" id="2800387"/>
    <lineage>
        <taxon>Bacteria</taxon>
        <taxon>Pseudomonadati</taxon>
        <taxon>Bacteroidota</taxon>
        <taxon>Bacteroidia</taxon>
        <taxon>Bacteroidales</taxon>
        <taxon>Prevotellaceae</taxon>
        <taxon>Prevotella</taxon>
    </lineage>
</organism>
<dbReference type="EMBL" id="JAERMS010000025">
    <property type="protein sequence ID" value="MBO1363761.1"/>
    <property type="molecule type" value="Genomic_DNA"/>
</dbReference>
<proteinExistence type="predicted"/>
<accession>A0ABS3M6G2</accession>
<keyword evidence="2" id="KW-1185">Reference proteome</keyword>
<name>A0ABS3M6G2_9BACT</name>
<evidence type="ECO:0000313" key="1">
    <source>
        <dbReference type="EMBL" id="MBO1363761.1"/>
    </source>
</evidence>
<protein>
    <submittedName>
        <fullName evidence="1">Uncharacterized protein</fullName>
    </submittedName>
</protein>
<reference evidence="1 2" key="1">
    <citation type="submission" date="2021-01" db="EMBL/GenBank/DDBJ databases">
        <title>Prevotella A2931 sp. nov.</title>
        <authorList>
            <person name="Buhl M."/>
            <person name="Oberhettinger P."/>
        </authorList>
    </citation>
    <scope>NUCLEOTIDE SEQUENCE [LARGE SCALE GENOMIC DNA]</scope>
    <source>
        <strain evidence="1 2">A2931</strain>
    </source>
</reference>
<comment type="caution">
    <text evidence="1">The sequence shown here is derived from an EMBL/GenBank/DDBJ whole genome shotgun (WGS) entry which is preliminary data.</text>
</comment>
<evidence type="ECO:0000313" key="2">
    <source>
        <dbReference type="Proteomes" id="UP000664265"/>
    </source>
</evidence>
<gene>
    <name evidence="1" type="ORF">JHU38_08270</name>
</gene>
<dbReference type="Proteomes" id="UP000664265">
    <property type="component" value="Unassembled WGS sequence"/>
</dbReference>